<dbReference type="EnsemblProtists" id="EOD39494">
    <property type="protein sequence ID" value="EOD39494"/>
    <property type="gene ID" value="EMIHUDRAFT_433399"/>
</dbReference>
<dbReference type="InterPro" id="IPR000719">
    <property type="entry name" value="Prot_kinase_dom"/>
</dbReference>
<evidence type="ECO:0000256" key="4">
    <source>
        <dbReference type="ARBA" id="ARBA00022777"/>
    </source>
</evidence>
<sequence>MSRLQHPNIVRLYELIDDPRCDQQFLVMECVRGWTLQRPVARRESIPEEDLRHWLREVYLGLEHLHIHGVAHRDVKPDNILWDPEQRRAKLTDFGTAALLSHSRDAPVGGTL</sequence>
<keyword evidence="3" id="KW-0547">Nucleotide-binding</keyword>
<evidence type="ECO:0000256" key="3">
    <source>
        <dbReference type="ARBA" id="ARBA00022741"/>
    </source>
</evidence>
<keyword evidence="5" id="KW-0067">ATP-binding</keyword>
<reference evidence="7" key="2">
    <citation type="submission" date="2024-10" db="UniProtKB">
        <authorList>
            <consortium name="EnsemblProtists"/>
        </authorList>
    </citation>
    <scope>IDENTIFICATION</scope>
</reference>
<dbReference type="SMART" id="SM00220">
    <property type="entry name" value="S_TKc"/>
    <property type="match status" value="1"/>
</dbReference>
<accession>A0A0D3KUQ9</accession>
<reference evidence="8" key="1">
    <citation type="journal article" date="2013" name="Nature">
        <title>Pan genome of the phytoplankton Emiliania underpins its global distribution.</title>
        <authorList>
            <person name="Read B.A."/>
            <person name="Kegel J."/>
            <person name="Klute M.J."/>
            <person name="Kuo A."/>
            <person name="Lefebvre S.C."/>
            <person name="Maumus F."/>
            <person name="Mayer C."/>
            <person name="Miller J."/>
            <person name="Monier A."/>
            <person name="Salamov A."/>
            <person name="Young J."/>
            <person name="Aguilar M."/>
            <person name="Claverie J.M."/>
            <person name="Frickenhaus S."/>
            <person name="Gonzalez K."/>
            <person name="Herman E.K."/>
            <person name="Lin Y.C."/>
            <person name="Napier J."/>
            <person name="Ogata H."/>
            <person name="Sarno A.F."/>
            <person name="Shmutz J."/>
            <person name="Schroeder D."/>
            <person name="de Vargas C."/>
            <person name="Verret F."/>
            <person name="von Dassow P."/>
            <person name="Valentin K."/>
            <person name="Van de Peer Y."/>
            <person name="Wheeler G."/>
            <person name="Dacks J.B."/>
            <person name="Delwiche C.F."/>
            <person name="Dyhrman S.T."/>
            <person name="Glockner G."/>
            <person name="John U."/>
            <person name="Richards T."/>
            <person name="Worden A.Z."/>
            <person name="Zhang X."/>
            <person name="Grigoriev I.V."/>
            <person name="Allen A.E."/>
            <person name="Bidle K."/>
            <person name="Borodovsky M."/>
            <person name="Bowler C."/>
            <person name="Brownlee C."/>
            <person name="Cock J.M."/>
            <person name="Elias M."/>
            <person name="Gladyshev V.N."/>
            <person name="Groth M."/>
            <person name="Guda C."/>
            <person name="Hadaegh A."/>
            <person name="Iglesias-Rodriguez M.D."/>
            <person name="Jenkins J."/>
            <person name="Jones B.M."/>
            <person name="Lawson T."/>
            <person name="Leese F."/>
            <person name="Lindquist E."/>
            <person name="Lobanov A."/>
            <person name="Lomsadze A."/>
            <person name="Malik S.B."/>
            <person name="Marsh M.E."/>
            <person name="Mackinder L."/>
            <person name="Mock T."/>
            <person name="Mueller-Roeber B."/>
            <person name="Pagarete A."/>
            <person name="Parker M."/>
            <person name="Probert I."/>
            <person name="Quesneville H."/>
            <person name="Raines C."/>
            <person name="Rensing S.A."/>
            <person name="Riano-Pachon D.M."/>
            <person name="Richier S."/>
            <person name="Rokitta S."/>
            <person name="Shiraiwa Y."/>
            <person name="Soanes D.M."/>
            <person name="van der Giezen M."/>
            <person name="Wahlund T.M."/>
            <person name="Williams B."/>
            <person name="Wilson W."/>
            <person name="Wolfe G."/>
            <person name="Wurch L.L."/>
        </authorList>
    </citation>
    <scope>NUCLEOTIDE SEQUENCE</scope>
</reference>
<dbReference type="PROSITE" id="PS50011">
    <property type="entry name" value="PROTEIN_KINASE_DOM"/>
    <property type="match status" value="1"/>
</dbReference>
<evidence type="ECO:0000256" key="1">
    <source>
        <dbReference type="ARBA" id="ARBA00012513"/>
    </source>
</evidence>
<dbReference type="GeneID" id="17284765"/>
<dbReference type="HOGENOM" id="CLU_2152404_0_0_1"/>
<dbReference type="PANTHER" id="PTHR43671:SF13">
    <property type="entry name" value="SERINE_THREONINE-PROTEIN KINASE NEK2"/>
    <property type="match status" value="1"/>
</dbReference>
<keyword evidence="8" id="KW-1185">Reference proteome</keyword>
<dbReference type="GO" id="GO:0005524">
    <property type="term" value="F:ATP binding"/>
    <property type="evidence" value="ECO:0007669"/>
    <property type="project" value="UniProtKB-KW"/>
</dbReference>
<feature type="domain" description="Protein kinase" evidence="6">
    <location>
        <begin position="1"/>
        <end position="112"/>
    </location>
</feature>
<dbReference type="SUPFAM" id="SSF56112">
    <property type="entry name" value="Protein kinase-like (PK-like)"/>
    <property type="match status" value="1"/>
</dbReference>
<dbReference type="InterPro" id="IPR011009">
    <property type="entry name" value="Kinase-like_dom_sf"/>
</dbReference>
<dbReference type="EC" id="2.7.11.1" evidence="1"/>
<proteinExistence type="predicted"/>
<evidence type="ECO:0000313" key="7">
    <source>
        <dbReference type="EnsemblProtists" id="EOD39494"/>
    </source>
</evidence>
<organism evidence="7 8">
    <name type="scientific">Emiliania huxleyi (strain CCMP1516)</name>
    <dbReference type="NCBI Taxonomy" id="280463"/>
    <lineage>
        <taxon>Eukaryota</taxon>
        <taxon>Haptista</taxon>
        <taxon>Haptophyta</taxon>
        <taxon>Prymnesiophyceae</taxon>
        <taxon>Isochrysidales</taxon>
        <taxon>Noelaerhabdaceae</taxon>
        <taxon>Emiliania</taxon>
    </lineage>
</organism>
<dbReference type="eggNOG" id="KOG0583">
    <property type="taxonomic scope" value="Eukaryota"/>
</dbReference>
<dbReference type="Pfam" id="PF00069">
    <property type="entry name" value="Pkinase"/>
    <property type="match status" value="1"/>
</dbReference>
<dbReference type="InterPro" id="IPR050660">
    <property type="entry name" value="NEK_Ser/Thr_kinase"/>
</dbReference>
<evidence type="ECO:0000256" key="2">
    <source>
        <dbReference type="ARBA" id="ARBA00022679"/>
    </source>
</evidence>
<dbReference type="Proteomes" id="UP000013827">
    <property type="component" value="Unassembled WGS sequence"/>
</dbReference>
<keyword evidence="4" id="KW-0418">Kinase</keyword>
<evidence type="ECO:0000313" key="8">
    <source>
        <dbReference type="Proteomes" id="UP000013827"/>
    </source>
</evidence>
<evidence type="ECO:0000256" key="5">
    <source>
        <dbReference type="ARBA" id="ARBA00022840"/>
    </source>
</evidence>
<dbReference type="STRING" id="2903.R1G136"/>
<dbReference type="GO" id="GO:0004674">
    <property type="term" value="F:protein serine/threonine kinase activity"/>
    <property type="evidence" value="ECO:0007669"/>
    <property type="project" value="UniProtKB-EC"/>
</dbReference>
<dbReference type="KEGG" id="ehx:EMIHUDRAFT_433399"/>
<keyword evidence="2" id="KW-0808">Transferase</keyword>
<dbReference type="AlphaFoldDB" id="A0A0D3KUQ9"/>
<dbReference type="PaxDb" id="2903-EOD39494"/>
<evidence type="ECO:0000259" key="6">
    <source>
        <dbReference type="PROSITE" id="PS50011"/>
    </source>
</evidence>
<protein>
    <recommendedName>
        <fullName evidence="1">non-specific serine/threonine protein kinase</fullName>
        <ecNumber evidence="1">2.7.11.1</ecNumber>
    </recommendedName>
</protein>
<dbReference type="RefSeq" id="XP_005791923.1">
    <property type="nucleotide sequence ID" value="XM_005791866.1"/>
</dbReference>
<dbReference type="PANTHER" id="PTHR43671">
    <property type="entry name" value="SERINE/THREONINE-PROTEIN KINASE NEK"/>
    <property type="match status" value="1"/>
</dbReference>
<dbReference type="Gene3D" id="1.10.510.10">
    <property type="entry name" value="Transferase(Phosphotransferase) domain 1"/>
    <property type="match status" value="1"/>
</dbReference>
<name>A0A0D3KUQ9_EMIH1</name>